<evidence type="ECO:0008006" key="3">
    <source>
        <dbReference type="Google" id="ProtNLM"/>
    </source>
</evidence>
<sequence>MNISDILIHITDNLNAQQCAELEQALRQIDGVIAPRFTPEKAHLLTIAFNPDLTNSATLCAQVQSFGYTAQLIGI</sequence>
<dbReference type="SUPFAM" id="SSF55008">
    <property type="entry name" value="HMA, heavy metal-associated domain"/>
    <property type="match status" value="1"/>
</dbReference>
<evidence type="ECO:0000313" key="2">
    <source>
        <dbReference type="Proteomes" id="UP000239936"/>
    </source>
</evidence>
<dbReference type="Proteomes" id="UP000239936">
    <property type="component" value="Unassembled WGS sequence"/>
</dbReference>
<name>A0A2S7XSA4_9GAMM</name>
<dbReference type="AlphaFoldDB" id="A0A2S7XSA4"/>
<evidence type="ECO:0000313" key="1">
    <source>
        <dbReference type="EMBL" id="PQJ96302.1"/>
    </source>
</evidence>
<organism evidence="1 2">
    <name type="scientific">Chromatium okenii</name>
    <dbReference type="NCBI Taxonomy" id="61644"/>
    <lineage>
        <taxon>Bacteria</taxon>
        <taxon>Pseudomonadati</taxon>
        <taxon>Pseudomonadota</taxon>
        <taxon>Gammaproteobacteria</taxon>
        <taxon>Chromatiales</taxon>
        <taxon>Chromatiaceae</taxon>
        <taxon>Chromatium</taxon>
    </lineage>
</organism>
<gene>
    <name evidence="1" type="ORF">CXB77_11180</name>
</gene>
<dbReference type="OrthoDB" id="5801684at2"/>
<accession>A0A2S7XSA4</accession>
<comment type="caution">
    <text evidence="1">The sequence shown here is derived from an EMBL/GenBank/DDBJ whole genome shotgun (WGS) entry which is preliminary data.</text>
</comment>
<reference evidence="1 2" key="1">
    <citation type="submission" date="2018-01" db="EMBL/GenBank/DDBJ databases">
        <title>The complete genome sequence of Chromatium okenii LaCa, a purple sulfur bacterium with a turbulent life.</title>
        <authorList>
            <person name="Luedin S.M."/>
            <person name="Liechti N."/>
            <person name="Storelli N."/>
            <person name="Danza F."/>
            <person name="Wittwer M."/>
            <person name="Pothier J.F."/>
            <person name="Tonolla M.A."/>
        </authorList>
    </citation>
    <scope>NUCLEOTIDE SEQUENCE [LARGE SCALE GENOMIC DNA]</scope>
    <source>
        <strain evidence="1 2">LaCa</strain>
    </source>
</reference>
<protein>
    <recommendedName>
        <fullName evidence="3">ATP-binding protein</fullName>
    </recommendedName>
</protein>
<dbReference type="RefSeq" id="WP_105073928.1">
    <property type="nucleotide sequence ID" value="NZ_JAFLKP010000012.1"/>
</dbReference>
<dbReference type="InterPro" id="IPR036163">
    <property type="entry name" value="HMA_dom_sf"/>
</dbReference>
<dbReference type="EMBL" id="PPGH01000035">
    <property type="protein sequence ID" value="PQJ96302.1"/>
    <property type="molecule type" value="Genomic_DNA"/>
</dbReference>
<keyword evidence="2" id="KW-1185">Reference proteome</keyword>
<dbReference type="GO" id="GO:0046872">
    <property type="term" value="F:metal ion binding"/>
    <property type="evidence" value="ECO:0007669"/>
    <property type="project" value="InterPro"/>
</dbReference>
<proteinExistence type="predicted"/>